<dbReference type="AlphaFoldDB" id="A0A915JMS2"/>
<sequence>MQESRDCFGSSIVSTSPNRIGLNEDFFSETSTCNNFLRRNCFRQFNQSASAVVGAEKSFNESIVRPDNNVRMPKPAFKPALSDISDIESKIRANGVFILSNSSCIVDEFLKYFSKSSGI</sequence>
<dbReference type="WBParaSite" id="nRc.2.0.1.t27514-RA">
    <property type="protein sequence ID" value="nRc.2.0.1.t27514-RA"/>
    <property type="gene ID" value="nRc.2.0.1.g27514"/>
</dbReference>
<name>A0A915JMS2_ROMCU</name>
<keyword evidence="1" id="KW-1185">Reference proteome</keyword>
<evidence type="ECO:0000313" key="1">
    <source>
        <dbReference type="Proteomes" id="UP000887565"/>
    </source>
</evidence>
<protein>
    <submittedName>
        <fullName evidence="2">Uncharacterized protein</fullName>
    </submittedName>
</protein>
<reference evidence="2" key="1">
    <citation type="submission" date="2022-11" db="UniProtKB">
        <authorList>
            <consortium name="WormBaseParasite"/>
        </authorList>
    </citation>
    <scope>IDENTIFICATION</scope>
</reference>
<dbReference type="Proteomes" id="UP000887565">
    <property type="component" value="Unplaced"/>
</dbReference>
<organism evidence="1 2">
    <name type="scientific">Romanomermis culicivorax</name>
    <name type="common">Nematode worm</name>
    <dbReference type="NCBI Taxonomy" id="13658"/>
    <lineage>
        <taxon>Eukaryota</taxon>
        <taxon>Metazoa</taxon>
        <taxon>Ecdysozoa</taxon>
        <taxon>Nematoda</taxon>
        <taxon>Enoplea</taxon>
        <taxon>Dorylaimia</taxon>
        <taxon>Mermithida</taxon>
        <taxon>Mermithoidea</taxon>
        <taxon>Mermithidae</taxon>
        <taxon>Romanomermis</taxon>
    </lineage>
</organism>
<evidence type="ECO:0000313" key="2">
    <source>
        <dbReference type="WBParaSite" id="nRc.2.0.1.t27514-RA"/>
    </source>
</evidence>
<accession>A0A915JMS2</accession>
<proteinExistence type="predicted"/>